<evidence type="ECO:0000313" key="4">
    <source>
        <dbReference type="Proteomes" id="UP000256970"/>
    </source>
</evidence>
<dbReference type="AlphaFoldDB" id="A0A383WAZ6"/>
<dbReference type="Proteomes" id="UP000256970">
    <property type="component" value="Unassembled WGS sequence"/>
</dbReference>
<dbReference type="EMBL" id="FNXT01001248">
    <property type="protein sequence ID" value="SZX76060.1"/>
    <property type="molecule type" value="Genomic_DNA"/>
</dbReference>
<evidence type="ECO:0000313" key="2">
    <source>
        <dbReference type="EMBL" id="SZX74184.1"/>
    </source>
</evidence>
<name>A0A383WAZ6_TETOB</name>
<accession>A0A383WAZ6</accession>
<proteinExistence type="predicted"/>
<dbReference type="SUPFAM" id="SSF53756">
    <property type="entry name" value="UDP-Glycosyltransferase/glycogen phosphorylase"/>
    <property type="match status" value="1"/>
</dbReference>
<sequence length="450" mass="47923">MIPLAAADRSIGLCTDAALYMQLLGAWVVPGDPQAAHSILQDITKCLAGQQQHKQEAAAMSQQVAAKNQAPSAARVAGHANTASTGPTAAPAAAAAGAAVLFLEPLYEPWLQWLQARPAAVAVYAPNFEQVFGYDREAHMRMQLVLCKVQRCQQLMQQYLNDIGSSAQLLYTGHTSLDPLAFSPQHQQLRTASRAAGLQQPGSSSSSSSSNDGAASMPLAAAAEPLAALHVRGKSSLKHTKQLLDCWLSHPEWPRLTVVGPFPNEQVSLQMTKEALAAGNIAMPRPGKAAGPGWPQFDPLPQGDMSALLLSHALHIIPSEREGFGHSINEGRAAGAVLLVPDHPPMNELVRQSAGLLMRPAAVFSHADDPVPVLGKYGNISASMSPQDICGAVSRALQLSQQERLAMGRRARQLFEADRRPFEQQMAQLPALLRRLAGAAAANGQRVPQQ</sequence>
<reference evidence="2 4" key="1">
    <citation type="submission" date="2016-10" db="EMBL/GenBank/DDBJ databases">
        <authorList>
            <person name="Cai Z."/>
        </authorList>
    </citation>
    <scope>NUCLEOTIDE SEQUENCE [LARGE SCALE GENOMIC DNA]</scope>
</reference>
<evidence type="ECO:0000313" key="3">
    <source>
        <dbReference type="EMBL" id="SZX76060.1"/>
    </source>
</evidence>
<dbReference type="EMBL" id="FNXT01001207">
    <property type="protein sequence ID" value="SZX74184.1"/>
    <property type="molecule type" value="Genomic_DNA"/>
</dbReference>
<feature type="region of interest" description="Disordered" evidence="1">
    <location>
        <begin position="191"/>
        <end position="216"/>
    </location>
</feature>
<organism evidence="2 4">
    <name type="scientific">Tetradesmus obliquus</name>
    <name type="common">Green alga</name>
    <name type="synonym">Acutodesmus obliquus</name>
    <dbReference type="NCBI Taxonomy" id="3088"/>
    <lineage>
        <taxon>Eukaryota</taxon>
        <taxon>Viridiplantae</taxon>
        <taxon>Chlorophyta</taxon>
        <taxon>core chlorophytes</taxon>
        <taxon>Chlorophyceae</taxon>
        <taxon>CS clade</taxon>
        <taxon>Sphaeropleales</taxon>
        <taxon>Scenedesmaceae</taxon>
        <taxon>Tetradesmus</taxon>
    </lineage>
</organism>
<evidence type="ECO:0000256" key="1">
    <source>
        <dbReference type="SAM" id="MobiDB-lite"/>
    </source>
</evidence>
<protein>
    <recommendedName>
        <fullName evidence="5">Glycosyl transferase family 1 domain-containing protein</fullName>
    </recommendedName>
</protein>
<gene>
    <name evidence="2" type="ORF">BQ4739_LOCUS14429</name>
    <name evidence="3" type="ORF">BQ4739_LOCUS16423</name>
</gene>
<feature type="compositionally biased region" description="Low complexity" evidence="1">
    <location>
        <begin position="203"/>
        <end position="216"/>
    </location>
</feature>
<evidence type="ECO:0008006" key="5">
    <source>
        <dbReference type="Google" id="ProtNLM"/>
    </source>
</evidence>
<dbReference type="Gene3D" id="3.40.50.2000">
    <property type="entry name" value="Glycogen Phosphorylase B"/>
    <property type="match status" value="1"/>
</dbReference>
<keyword evidence="4" id="KW-1185">Reference proteome</keyword>